<accession>A0A9D1VAZ6</accession>
<comment type="caution">
    <text evidence="2">The sequence shown here is derived from an EMBL/GenBank/DDBJ whole genome shotgun (WGS) entry which is preliminary data.</text>
</comment>
<reference evidence="2" key="2">
    <citation type="submission" date="2021-04" db="EMBL/GenBank/DDBJ databases">
        <authorList>
            <person name="Gilroy R."/>
        </authorList>
    </citation>
    <scope>NUCLEOTIDE SEQUENCE</scope>
    <source>
        <strain evidence="2">14975</strain>
    </source>
</reference>
<protein>
    <recommendedName>
        <fullName evidence="4">DUF5069 domain-containing protein</fullName>
    </recommendedName>
</protein>
<evidence type="ECO:0000313" key="2">
    <source>
        <dbReference type="EMBL" id="HIX19544.1"/>
    </source>
</evidence>
<feature type="region of interest" description="Disordered" evidence="1">
    <location>
        <begin position="179"/>
        <end position="211"/>
    </location>
</feature>
<gene>
    <name evidence="2" type="ORF">H9862_02945</name>
</gene>
<sequence>MQWNDQFMSLFCAAVDRYHENPQSAPESFFLPQEEEFLSTIGYLPEEMFAYVEDYAKLGEPSPSTSLLIASVRRNFFLTAQRGNRGEAAPVRASDLPAESEDFHEIAYLPRIVRKAAAKLFGTLSPDIMYGCAKDRDFLRKHGDIHPADFLQLVWQTHADTQKMVRLVLDAMEQQKAEQSRLVIPEPENDGEEAAAACPIATPETPADKTE</sequence>
<proteinExistence type="predicted"/>
<dbReference type="EMBL" id="DXFQ01000049">
    <property type="protein sequence ID" value="HIX19544.1"/>
    <property type="molecule type" value="Genomic_DNA"/>
</dbReference>
<reference evidence="2" key="1">
    <citation type="journal article" date="2021" name="PeerJ">
        <title>Extensive microbial diversity within the chicken gut microbiome revealed by metagenomics and culture.</title>
        <authorList>
            <person name="Gilroy R."/>
            <person name="Ravi A."/>
            <person name="Getino M."/>
            <person name="Pursley I."/>
            <person name="Horton D.L."/>
            <person name="Alikhan N.F."/>
            <person name="Baker D."/>
            <person name="Gharbi K."/>
            <person name="Hall N."/>
            <person name="Watson M."/>
            <person name="Adriaenssens E.M."/>
            <person name="Foster-Nyarko E."/>
            <person name="Jarju S."/>
            <person name="Secka A."/>
            <person name="Antonio M."/>
            <person name="Oren A."/>
            <person name="Chaudhuri R.R."/>
            <person name="La Ragione R."/>
            <person name="Hildebrand F."/>
            <person name="Pallen M.J."/>
        </authorList>
    </citation>
    <scope>NUCLEOTIDE SEQUENCE</scope>
    <source>
        <strain evidence="2">14975</strain>
    </source>
</reference>
<dbReference type="AlphaFoldDB" id="A0A9D1VAZ6"/>
<evidence type="ECO:0000313" key="3">
    <source>
        <dbReference type="Proteomes" id="UP000823964"/>
    </source>
</evidence>
<name>A0A9D1VAZ6_9BACT</name>
<evidence type="ECO:0000256" key="1">
    <source>
        <dbReference type="SAM" id="MobiDB-lite"/>
    </source>
</evidence>
<evidence type="ECO:0008006" key="4">
    <source>
        <dbReference type="Google" id="ProtNLM"/>
    </source>
</evidence>
<dbReference type="Proteomes" id="UP000823964">
    <property type="component" value="Unassembled WGS sequence"/>
</dbReference>
<organism evidence="2 3">
    <name type="scientific">Candidatus Akkermansia intestinigallinarum</name>
    <dbReference type="NCBI Taxonomy" id="2838431"/>
    <lineage>
        <taxon>Bacteria</taxon>
        <taxon>Pseudomonadati</taxon>
        <taxon>Verrucomicrobiota</taxon>
        <taxon>Verrucomicrobiia</taxon>
        <taxon>Verrucomicrobiales</taxon>
        <taxon>Akkermansiaceae</taxon>
        <taxon>Akkermansia</taxon>
    </lineage>
</organism>